<dbReference type="PIRSF" id="PIRSF001365">
    <property type="entry name" value="DHDPS"/>
    <property type="match status" value="1"/>
</dbReference>
<dbReference type="AlphaFoldDB" id="A0A2T4BGA5"/>
<feature type="binding site" evidence="3">
    <location>
        <position position="237"/>
    </location>
    <ligand>
        <name>pyruvate</name>
        <dbReference type="ChEBI" id="CHEBI:15361"/>
    </ligand>
</feature>
<feature type="region of interest" description="Disordered" evidence="4">
    <location>
        <begin position="1"/>
        <end position="26"/>
    </location>
</feature>
<feature type="active site" description="Proton donor/acceptor" evidence="2">
    <location>
        <position position="165"/>
    </location>
</feature>
<dbReference type="SMART" id="SM01130">
    <property type="entry name" value="DHDPS"/>
    <property type="match status" value="1"/>
</dbReference>
<dbReference type="InterPro" id="IPR013785">
    <property type="entry name" value="Aldolase_TIM"/>
</dbReference>
<evidence type="ECO:0000313" key="5">
    <source>
        <dbReference type="EMBL" id="PTB68259.1"/>
    </source>
</evidence>
<organism evidence="5 6">
    <name type="scientific">Trichoderma citrinoviride</name>
    <dbReference type="NCBI Taxonomy" id="58853"/>
    <lineage>
        <taxon>Eukaryota</taxon>
        <taxon>Fungi</taxon>
        <taxon>Dikarya</taxon>
        <taxon>Ascomycota</taxon>
        <taxon>Pezizomycotina</taxon>
        <taxon>Sordariomycetes</taxon>
        <taxon>Hypocreomycetidae</taxon>
        <taxon>Hypocreales</taxon>
        <taxon>Hypocreaceae</taxon>
        <taxon>Trichoderma</taxon>
    </lineage>
</organism>
<comment type="similarity">
    <text evidence="1">Belongs to the DapA family.</text>
</comment>
<evidence type="ECO:0000256" key="4">
    <source>
        <dbReference type="SAM" id="MobiDB-lite"/>
    </source>
</evidence>
<gene>
    <name evidence="5" type="ORF">BBK36DRAFT_1157930</name>
</gene>
<sequence>MTASTEVNGLSSHNGSSQGASTSTAPLAPGLYVPTVAFFTPEDSIDEETTTAHAKRLIEAGVTGIVTHGSNGEAVHLDHAERQLVTRITRSTMDAAGKRDMPLIVGCGSQSTRETIQLCHEAAESGGTHALVLPPAYYGSLLSTDLIMLHFRSVADASPIPLLIYNFPGACSGLDLSSDTILALAEHPNIVGVKLTCGNTGKLARVVAGTRGTAFRTFGGSADFAIQTLAVGGHGVIAGLANVAPKACAEVMRLWTLGKTKEATLLQGIVAGGDWTAIKGGFVSVKAALQRYYGYGGEPRKPCAFLEGKALEAQMLGFSELVETEKKFDALAS</sequence>
<keyword evidence="1" id="KW-0456">Lyase</keyword>
<dbReference type="SUPFAM" id="SSF51569">
    <property type="entry name" value="Aldolase"/>
    <property type="match status" value="1"/>
</dbReference>
<dbReference type="Pfam" id="PF00701">
    <property type="entry name" value="DHDPS"/>
    <property type="match status" value="1"/>
</dbReference>
<dbReference type="PANTHER" id="PTHR12128">
    <property type="entry name" value="DIHYDRODIPICOLINATE SYNTHASE"/>
    <property type="match status" value="1"/>
</dbReference>
<dbReference type="RefSeq" id="XP_024751579.1">
    <property type="nucleotide sequence ID" value="XM_024894051.1"/>
</dbReference>
<keyword evidence="6" id="KW-1185">Reference proteome</keyword>
<dbReference type="Proteomes" id="UP000241546">
    <property type="component" value="Unassembled WGS sequence"/>
</dbReference>
<dbReference type="OrthoDB" id="191315at2759"/>
<dbReference type="PANTHER" id="PTHR12128:SF52">
    <property type="entry name" value="4-HYDROXY-2-OXOGLUTARATE ALDOLASE, MITOCHONDRIAL-RELATED"/>
    <property type="match status" value="1"/>
</dbReference>
<evidence type="ECO:0000256" key="1">
    <source>
        <dbReference type="PIRNR" id="PIRNR001365"/>
    </source>
</evidence>
<feature type="compositionally biased region" description="Polar residues" evidence="4">
    <location>
        <begin position="1"/>
        <end position="25"/>
    </location>
</feature>
<accession>A0A2T4BGA5</accession>
<feature type="active site" description="Schiff-base intermediate with substrate" evidence="2">
    <location>
        <position position="194"/>
    </location>
</feature>
<dbReference type="EMBL" id="KZ680210">
    <property type="protein sequence ID" value="PTB68259.1"/>
    <property type="molecule type" value="Genomic_DNA"/>
</dbReference>
<dbReference type="Gene3D" id="3.20.20.70">
    <property type="entry name" value="Aldolase class I"/>
    <property type="match status" value="1"/>
</dbReference>
<proteinExistence type="inferred from homology"/>
<dbReference type="PRINTS" id="PR00146">
    <property type="entry name" value="DHPICSNTHASE"/>
</dbReference>
<evidence type="ECO:0000256" key="3">
    <source>
        <dbReference type="PIRSR" id="PIRSR001365-2"/>
    </source>
</evidence>
<name>A0A2T4BGA5_9HYPO</name>
<dbReference type="GO" id="GO:0008840">
    <property type="term" value="F:4-hydroxy-tetrahydrodipicolinate synthase activity"/>
    <property type="evidence" value="ECO:0007669"/>
    <property type="project" value="TreeGrafter"/>
</dbReference>
<dbReference type="InterPro" id="IPR002220">
    <property type="entry name" value="DapA-like"/>
</dbReference>
<evidence type="ECO:0000313" key="6">
    <source>
        <dbReference type="Proteomes" id="UP000241546"/>
    </source>
</evidence>
<protein>
    <submittedName>
        <fullName evidence="5">Aldolase</fullName>
    </submittedName>
</protein>
<reference evidence="6" key="1">
    <citation type="submission" date="2016-07" db="EMBL/GenBank/DDBJ databases">
        <title>Multiple horizontal gene transfer events from other fungi enriched the ability of initially mycotrophic Trichoderma (Ascomycota) to feed on dead plant biomass.</title>
        <authorList>
            <consortium name="DOE Joint Genome Institute"/>
            <person name="Atanasova L."/>
            <person name="Chenthamara K."/>
            <person name="Zhang J."/>
            <person name="Grujic M."/>
            <person name="Henrissat B."/>
            <person name="Kuo A."/>
            <person name="Aerts A."/>
            <person name="Salamov A."/>
            <person name="Lipzen A."/>
            <person name="Labutti K."/>
            <person name="Barry K."/>
            <person name="Miao Y."/>
            <person name="Rahimi M.J."/>
            <person name="Shen Q."/>
            <person name="Grigoriev I.V."/>
            <person name="Kubicek C.P."/>
            <person name="Druzhinina I.S."/>
        </authorList>
    </citation>
    <scope>NUCLEOTIDE SEQUENCE [LARGE SCALE GENOMIC DNA]</scope>
    <source>
        <strain evidence="6">TUCIM 6016</strain>
    </source>
</reference>
<dbReference type="GeneID" id="36602169"/>
<evidence type="ECO:0000256" key="2">
    <source>
        <dbReference type="PIRSR" id="PIRSR001365-1"/>
    </source>
</evidence>
<dbReference type="CDD" id="cd00408">
    <property type="entry name" value="DHDPS-like"/>
    <property type="match status" value="1"/>
</dbReference>